<keyword evidence="1" id="KW-0547">Nucleotide-binding</keyword>
<dbReference type="PANTHER" id="PTHR43309">
    <property type="entry name" value="5-OXOPROLINASE SUBUNIT C"/>
    <property type="match status" value="1"/>
</dbReference>
<gene>
    <name evidence="5" type="ORF">ACFS7Y_03405</name>
</gene>
<organism evidence="5 6">
    <name type="scientific">Sphingobacterium bambusae</name>
    <dbReference type="NCBI Taxonomy" id="662858"/>
    <lineage>
        <taxon>Bacteria</taxon>
        <taxon>Pseudomonadati</taxon>
        <taxon>Bacteroidota</taxon>
        <taxon>Sphingobacteriia</taxon>
        <taxon>Sphingobacteriales</taxon>
        <taxon>Sphingobacteriaceae</taxon>
        <taxon>Sphingobacterium</taxon>
    </lineage>
</organism>
<comment type="caution">
    <text evidence="5">The sequence shown here is derived from an EMBL/GenBank/DDBJ whole genome shotgun (WGS) entry which is preliminary data.</text>
</comment>
<evidence type="ECO:0000313" key="6">
    <source>
        <dbReference type="Proteomes" id="UP001597525"/>
    </source>
</evidence>
<dbReference type="InterPro" id="IPR003778">
    <property type="entry name" value="CT_A_B"/>
</dbReference>
<dbReference type="InterPro" id="IPR052708">
    <property type="entry name" value="PxpC"/>
</dbReference>
<keyword evidence="3" id="KW-0067">ATP-binding</keyword>
<dbReference type="InterPro" id="IPR029000">
    <property type="entry name" value="Cyclophilin-like_dom_sf"/>
</dbReference>
<proteinExistence type="predicted"/>
<feature type="domain" description="Carboxyltransferase" evidence="4">
    <location>
        <begin position="24"/>
        <end position="305"/>
    </location>
</feature>
<dbReference type="PANTHER" id="PTHR43309:SF5">
    <property type="entry name" value="5-OXOPROLINASE SUBUNIT C"/>
    <property type="match status" value="1"/>
</dbReference>
<protein>
    <submittedName>
        <fullName evidence="5">Biotin-dependent carboxyltransferase family protein</fullName>
    </submittedName>
</protein>
<dbReference type="RefSeq" id="WP_320184204.1">
    <property type="nucleotide sequence ID" value="NZ_CP138332.1"/>
</dbReference>
<dbReference type="EMBL" id="JBHUPB010000003">
    <property type="protein sequence ID" value="MFD2966415.1"/>
    <property type="molecule type" value="Genomic_DNA"/>
</dbReference>
<dbReference type="Gene3D" id="2.40.100.10">
    <property type="entry name" value="Cyclophilin-like"/>
    <property type="match status" value="1"/>
</dbReference>
<dbReference type="Pfam" id="PF02626">
    <property type="entry name" value="CT_A_B"/>
    <property type="match status" value="1"/>
</dbReference>
<evidence type="ECO:0000313" key="5">
    <source>
        <dbReference type="EMBL" id="MFD2966415.1"/>
    </source>
</evidence>
<dbReference type="Proteomes" id="UP001597525">
    <property type="component" value="Unassembled WGS sequence"/>
</dbReference>
<name>A0ABW6BEY1_9SPHI</name>
<sequence length="319" mass="35306">MGIKVIQAGLLTTVQDLGRFGLQRYGMVVSGAMDGLALRLGNMLLGNDENEAALECTMVGPRLLFEERRRIVLTGGDLSAALDGVAVPMWKPISVHAGSILSFGKAVHGCRCYICFDRGLAIETLMGSKSTYLRAKIGGWKGRALQKGDRIPFQYVDEKESTDLRWRLGHIGYPDLSQRSIRVIEGPHYAQFDQRSREDFLNISFLISNESDRMGYRLASAALRLTLPIELLSSAVTFGTIQVPPQGQPIVLMADHPTTGGYPIIGQVIEADLPLLAQLQPQDSIRFERVTVADAQQIVKDRHQQIQELKISIALKYEK</sequence>
<evidence type="ECO:0000259" key="4">
    <source>
        <dbReference type="SMART" id="SM00797"/>
    </source>
</evidence>
<keyword evidence="2" id="KW-0378">Hydrolase</keyword>
<dbReference type="SMART" id="SM00797">
    <property type="entry name" value="AHS2"/>
    <property type="match status" value="1"/>
</dbReference>
<evidence type="ECO:0000256" key="2">
    <source>
        <dbReference type="ARBA" id="ARBA00022801"/>
    </source>
</evidence>
<accession>A0ABW6BEY1</accession>
<reference evidence="6" key="1">
    <citation type="journal article" date="2019" name="Int. J. Syst. Evol. Microbiol.">
        <title>The Global Catalogue of Microorganisms (GCM) 10K type strain sequencing project: providing services to taxonomists for standard genome sequencing and annotation.</title>
        <authorList>
            <consortium name="The Broad Institute Genomics Platform"/>
            <consortium name="The Broad Institute Genome Sequencing Center for Infectious Disease"/>
            <person name="Wu L."/>
            <person name="Ma J."/>
        </authorList>
    </citation>
    <scope>NUCLEOTIDE SEQUENCE [LARGE SCALE GENOMIC DNA]</scope>
    <source>
        <strain evidence="6">KCTC 22814</strain>
    </source>
</reference>
<dbReference type="SUPFAM" id="SSF50891">
    <property type="entry name" value="Cyclophilin-like"/>
    <property type="match status" value="1"/>
</dbReference>
<keyword evidence="6" id="KW-1185">Reference proteome</keyword>
<evidence type="ECO:0000256" key="1">
    <source>
        <dbReference type="ARBA" id="ARBA00022741"/>
    </source>
</evidence>
<evidence type="ECO:0000256" key="3">
    <source>
        <dbReference type="ARBA" id="ARBA00022840"/>
    </source>
</evidence>
<dbReference type="NCBIfam" id="TIGR00724">
    <property type="entry name" value="urea_amlyse_rel"/>
    <property type="match status" value="1"/>
</dbReference>